<dbReference type="AlphaFoldDB" id="A0A4Z0R0Y7"/>
<accession>A0A4Z0R0Y7</accession>
<reference evidence="2 3" key="1">
    <citation type="submission" date="2019-03" db="EMBL/GenBank/DDBJ databases">
        <title>Draft Genome Sequence of Desulfosporosinus fructosivorans Strain 63.6F, Isolated from Marine Sediment in the Baltic Sea.</title>
        <authorList>
            <person name="Hausmann B."/>
            <person name="Vandieken V."/>
            <person name="Pjevac P."/>
            <person name="Schreck K."/>
            <person name="Herbold C.W."/>
            <person name="Loy A."/>
        </authorList>
    </citation>
    <scope>NUCLEOTIDE SEQUENCE [LARGE SCALE GENOMIC DNA]</scope>
    <source>
        <strain evidence="2 3">63.6F</strain>
    </source>
</reference>
<feature type="transmembrane region" description="Helical" evidence="1">
    <location>
        <begin position="25"/>
        <end position="48"/>
    </location>
</feature>
<gene>
    <name evidence="2" type="ORF">E4K67_21010</name>
</gene>
<keyword evidence="1" id="KW-0812">Transmembrane</keyword>
<keyword evidence="1" id="KW-1133">Transmembrane helix</keyword>
<name>A0A4Z0R0Y7_9FIRM</name>
<dbReference type="RefSeq" id="WP_135550288.1">
    <property type="nucleotide sequence ID" value="NZ_SPQQ01000008.1"/>
</dbReference>
<comment type="caution">
    <text evidence="2">The sequence shown here is derived from an EMBL/GenBank/DDBJ whole genome shotgun (WGS) entry which is preliminary data.</text>
</comment>
<evidence type="ECO:0000256" key="1">
    <source>
        <dbReference type="SAM" id="Phobius"/>
    </source>
</evidence>
<dbReference type="EMBL" id="SPQQ01000008">
    <property type="protein sequence ID" value="TGE36408.1"/>
    <property type="molecule type" value="Genomic_DNA"/>
</dbReference>
<evidence type="ECO:0000313" key="3">
    <source>
        <dbReference type="Proteomes" id="UP000298460"/>
    </source>
</evidence>
<keyword evidence="1" id="KW-0472">Membrane</keyword>
<dbReference type="OrthoDB" id="2456654at2"/>
<dbReference type="Proteomes" id="UP000298460">
    <property type="component" value="Unassembled WGS sequence"/>
</dbReference>
<proteinExistence type="predicted"/>
<organism evidence="2 3">
    <name type="scientific">Desulfosporosinus fructosivorans</name>
    <dbReference type="NCBI Taxonomy" id="2018669"/>
    <lineage>
        <taxon>Bacteria</taxon>
        <taxon>Bacillati</taxon>
        <taxon>Bacillota</taxon>
        <taxon>Clostridia</taxon>
        <taxon>Eubacteriales</taxon>
        <taxon>Desulfitobacteriaceae</taxon>
        <taxon>Desulfosporosinus</taxon>
    </lineage>
</organism>
<sequence>MMHGSGHIIRGFGHGFMANGQYGSIGLIFFACHLIFLLGIIVLAVVLIRRHSSKVRLMQKQNDPALLILRERYALGEIETEEFNQRNLDLSPNPSAVKS</sequence>
<keyword evidence="3" id="KW-1185">Reference proteome</keyword>
<protein>
    <submittedName>
        <fullName evidence="2">SHOCT domain-containing protein</fullName>
    </submittedName>
</protein>
<evidence type="ECO:0000313" key="2">
    <source>
        <dbReference type="EMBL" id="TGE36408.1"/>
    </source>
</evidence>